<feature type="chain" id="PRO_5039102304" description="PBP domain-containing protein" evidence="3">
    <location>
        <begin position="31"/>
        <end position="882"/>
    </location>
</feature>
<dbReference type="AlphaFoldDB" id="A0A7W7SF87"/>
<keyword evidence="2" id="KW-0472">Membrane</keyword>
<dbReference type="RefSeq" id="WP_184919651.1">
    <property type="nucleotide sequence ID" value="NZ_JACHJR010000001.1"/>
</dbReference>
<dbReference type="EMBL" id="JACHJR010000001">
    <property type="protein sequence ID" value="MBB4949368.1"/>
    <property type="molecule type" value="Genomic_DNA"/>
</dbReference>
<name>A0A7W7SF87_9ACTN</name>
<proteinExistence type="predicted"/>
<feature type="signal peptide" evidence="3">
    <location>
        <begin position="1"/>
        <end position="30"/>
    </location>
</feature>
<evidence type="ECO:0000313" key="4">
    <source>
        <dbReference type="EMBL" id="MBB4949368.1"/>
    </source>
</evidence>
<keyword evidence="3" id="KW-0732">Signal</keyword>
<feature type="compositionally biased region" description="Low complexity" evidence="1">
    <location>
        <begin position="789"/>
        <end position="814"/>
    </location>
</feature>
<evidence type="ECO:0000313" key="5">
    <source>
        <dbReference type="Proteomes" id="UP000573327"/>
    </source>
</evidence>
<protein>
    <recommendedName>
        <fullName evidence="6">PBP domain-containing protein</fullName>
    </recommendedName>
</protein>
<feature type="transmembrane region" description="Helical" evidence="2">
    <location>
        <begin position="852"/>
        <end position="871"/>
    </location>
</feature>
<sequence length="882" mass="92727">MSRRTVNSGARRALRTAGILTLLLATAAGAALSAGPGDTPVGVAAGTSARPEIPVDPVTGAPVGIDPKKAPTGAAGKASTGAKSGAPVGGSAAVRPAASAAGPGDTDPKPVTVKGTGEFADLAVTVPQTDHLVNQVVEITWKGGKQTTPSPRSFGRNFLQFMQCWGDDPTGPDREQCQYGATKGDSRISAGDFVSQRQLNFGPALIDPVEPIKQTKPNENVFVPFRSATGAAPETGGTSSFYNAQTTNEVPFAPTRADGSGQLFFEMQSGMEAPGLGCGQPVSKVADAPVRQCWLVIVPRGELDVDGKVPTSGGGKLQSTPLSSTNWAKRLVVPLGFERVGLACPIGSAERPTDGNELMSEAMQRWQPVLCQQAGGIFNFSRASDDTARERLQSDNPGLDFLGYPLAVEEQTPGRTPVYAPIALSGLTIAFDIENQSSIRAPEDVRKQEGQRMPDMSLTPRLVAKLVTQSYQYAVNPGDEDVATTNPLDLLSDPEFLELNPQFKYFFGARVPDLMLPLGSSDAAQQLWKWLLNDPEAKAFLSGEVHPKWKDRVNQAFIRLETSYPRSNYPKQDDYCQKFDKSENRPDWCNSESHPYLASMGDAARFAARGDTTGKSVWSADSIPPSMKKDPPQPQGLRSLMALATTAQAARYGLSTAKLRNGVGEFVAPTDTSLLITANAATPADPARIAVIPPGLPVAGGYPLTITTFAATVPSALDAASGKAYAGLLRYAADTGQVHGVALGQLPDGYVSLPEKMRVQLRRVADLVQQNAGVPEPALSPTPTPRDVPPATEAAVAPPGAEAVPHQPPVDTAPTAPPAPGPTAAHTPVVLTPKPVAPVAKTAESDLGSARYLLLGVLIAGLLAGAAGLFLPRLLRNRRSRP</sequence>
<feature type="compositionally biased region" description="Low complexity" evidence="1">
    <location>
        <begin position="70"/>
        <end position="104"/>
    </location>
</feature>
<feature type="compositionally biased region" description="Pro residues" evidence="1">
    <location>
        <begin position="778"/>
        <end position="788"/>
    </location>
</feature>
<accession>A0A7W7SF87</accession>
<reference evidence="4 5" key="1">
    <citation type="submission" date="2020-08" db="EMBL/GenBank/DDBJ databases">
        <title>Sequencing the genomes of 1000 actinobacteria strains.</title>
        <authorList>
            <person name="Klenk H.-P."/>
        </authorList>
    </citation>
    <scope>NUCLEOTIDE SEQUENCE [LARGE SCALE GENOMIC DNA]</scope>
    <source>
        <strain evidence="4 5">DSM 44786</strain>
    </source>
</reference>
<dbReference type="Gene3D" id="3.40.190.10">
    <property type="entry name" value="Periplasmic binding protein-like II"/>
    <property type="match status" value="2"/>
</dbReference>
<feature type="region of interest" description="Disordered" evidence="1">
    <location>
        <begin position="43"/>
        <end position="110"/>
    </location>
</feature>
<evidence type="ECO:0000256" key="1">
    <source>
        <dbReference type="SAM" id="MobiDB-lite"/>
    </source>
</evidence>
<keyword evidence="2" id="KW-1133">Transmembrane helix</keyword>
<keyword evidence="2" id="KW-0812">Transmembrane</keyword>
<evidence type="ECO:0008006" key="6">
    <source>
        <dbReference type="Google" id="ProtNLM"/>
    </source>
</evidence>
<keyword evidence="5" id="KW-1185">Reference proteome</keyword>
<dbReference type="Proteomes" id="UP000573327">
    <property type="component" value="Unassembled WGS sequence"/>
</dbReference>
<dbReference type="SUPFAM" id="SSF53850">
    <property type="entry name" value="Periplasmic binding protein-like II"/>
    <property type="match status" value="1"/>
</dbReference>
<organism evidence="4 5">
    <name type="scientific">Kitasatospora gansuensis</name>
    <dbReference type="NCBI Taxonomy" id="258050"/>
    <lineage>
        <taxon>Bacteria</taxon>
        <taxon>Bacillati</taxon>
        <taxon>Actinomycetota</taxon>
        <taxon>Actinomycetes</taxon>
        <taxon>Kitasatosporales</taxon>
        <taxon>Streptomycetaceae</taxon>
        <taxon>Kitasatospora</taxon>
    </lineage>
</organism>
<gene>
    <name evidence="4" type="ORF">F4556_004903</name>
</gene>
<comment type="caution">
    <text evidence="4">The sequence shown here is derived from an EMBL/GenBank/DDBJ whole genome shotgun (WGS) entry which is preliminary data.</text>
</comment>
<feature type="region of interest" description="Disordered" evidence="1">
    <location>
        <begin position="772"/>
        <end position="829"/>
    </location>
</feature>
<evidence type="ECO:0000256" key="3">
    <source>
        <dbReference type="SAM" id="SignalP"/>
    </source>
</evidence>
<evidence type="ECO:0000256" key="2">
    <source>
        <dbReference type="SAM" id="Phobius"/>
    </source>
</evidence>